<proteinExistence type="predicted"/>
<sequence>MHQSFFPLVIHILPWIPKWDVSGRKPFIRIKTLLPVFQNVSHHFNDLKEEKKRKCPSSADGRHKPSSKSAFINGALNKVHFPDIFSVMGSWLTTRHHAGNNRDYGYCRRAFMAL</sequence>
<evidence type="ECO:0000313" key="3">
    <source>
        <dbReference type="Proteomes" id="UP001054945"/>
    </source>
</evidence>
<evidence type="ECO:0000313" key="2">
    <source>
        <dbReference type="EMBL" id="GIY93657.1"/>
    </source>
</evidence>
<gene>
    <name evidence="2" type="ORF">CEXT_512851</name>
</gene>
<dbReference type="Proteomes" id="UP001054945">
    <property type="component" value="Unassembled WGS sequence"/>
</dbReference>
<accession>A0AAV4XF12</accession>
<name>A0AAV4XF12_CAEEX</name>
<evidence type="ECO:0000256" key="1">
    <source>
        <dbReference type="SAM" id="MobiDB-lite"/>
    </source>
</evidence>
<comment type="caution">
    <text evidence="2">The sequence shown here is derived from an EMBL/GenBank/DDBJ whole genome shotgun (WGS) entry which is preliminary data.</text>
</comment>
<feature type="region of interest" description="Disordered" evidence="1">
    <location>
        <begin position="48"/>
        <end position="68"/>
    </location>
</feature>
<keyword evidence="3" id="KW-1185">Reference proteome</keyword>
<reference evidence="2 3" key="1">
    <citation type="submission" date="2021-06" db="EMBL/GenBank/DDBJ databases">
        <title>Caerostris extrusa draft genome.</title>
        <authorList>
            <person name="Kono N."/>
            <person name="Arakawa K."/>
        </authorList>
    </citation>
    <scope>NUCLEOTIDE SEQUENCE [LARGE SCALE GENOMIC DNA]</scope>
</reference>
<organism evidence="2 3">
    <name type="scientific">Caerostris extrusa</name>
    <name type="common">Bark spider</name>
    <name type="synonym">Caerostris bankana</name>
    <dbReference type="NCBI Taxonomy" id="172846"/>
    <lineage>
        <taxon>Eukaryota</taxon>
        <taxon>Metazoa</taxon>
        <taxon>Ecdysozoa</taxon>
        <taxon>Arthropoda</taxon>
        <taxon>Chelicerata</taxon>
        <taxon>Arachnida</taxon>
        <taxon>Araneae</taxon>
        <taxon>Araneomorphae</taxon>
        <taxon>Entelegynae</taxon>
        <taxon>Araneoidea</taxon>
        <taxon>Araneidae</taxon>
        <taxon>Caerostris</taxon>
    </lineage>
</organism>
<protein>
    <submittedName>
        <fullName evidence="2">Uncharacterized protein</fullName>
    </submittedName>
</protein>
<dbReference type="AlphaFoldDB" id="A0AAV4XF12"/>
<dbReference type="EMBL" id="BPLR01017688">
    <property type="protein sequence ID" value="GIY93657.1"/>
    <property type="molecule type" value="Genomic_DNA"/>
</dbReference>